<gene>
    <name evidence="2" type="ORF">PVK06_039345</name>
</gene>
<proteinExistence type="predicted"/>
<evidence type="ECO:0000313" key="3">
    <source>
        <dbReference type="Proteomes" id="UP001358586"/>
    </source>
</evidence>
<feature type="domain" description="RNase H type-1" evidence="1">
    <location>
        <begin position="23"/>
        <end position="109"/>
    </location>
</feature>
<accession>A0ABR0N2L6</accession>
<dbReference type="InterPro" id="IPR044730">
    <property type="entry name" value="RNase_H-like_dom_plant"/>
</dbReference>
<name>A0ABR0N2L6_GOSAR</name>
<reference evidence="2 3" key="1">
    <citation type="submission" date="2023-03" db="EMBL/GenBank/DDBJ databases">
        <title>WGS of Gossypium arboreum.</title>
        <authorList>
            <person name="Yu D."/>
        </authorList>
    </citation>
    <scope>NUCLEOTIDE SEQUENCE [LARGE SCALE GENOMIC DNA]</scope>
    <source>
        <tissue evidence="2">Leaf</tissue>
    </source>
</reference>
<comment type="caution">
    <text evidence="2">The sequence shown here is derived from an EMBL/GenBank/DDBJ whole genome shotgun (WGS) entry which is preliminary data.</text>
</comment>
<dbReference type="Pfam" id="PF13456">
    <property type="entry name" value="RVT_3"/>
    <property type="match status" value="1"/>
</dbReference>
<dbReference type="InterPro" id="IPR002156">
    <property type="entry name" value="RNaseH_domain"/>
</dbReference>
<dbReference type="InterPro" id="IPR052929">
    <property type="entry name" value="RNase_H-like_EbsB-rel"/>
</dbReference>
<keyword evidence="3" id="KW-1185">Reference proteome</keyword>
<dbReference type="PANTHER" id="PTHR47074">
    <property type="entry name" value="BNAC02G40300D PROTEIN"/>
    <property type="match status" value="1"/>
</dbReference>
<dbReference type="InterPro" id="IPR036397">
    <property type="entry name" value="RNaseH_sf"/>
</dbReference>
<sequence length="148" mass="16837">MGWLISCVGALKVVAGDNLFWKSHVSTPLVVEAWASLEAIQFVKEMGFRTVEFEDDSLLVITKMKSTITDRFGISMLISEAKLLVTEFTTFHFQHICCLGNRDYHLMAKEGFHRQCDSWWVEDSPVTIHSVVHTELLHVGRVVSPQSR</sequence>
<organism evidence="2 3">
    <name type="scientific">Gossypium arboreum</name>
    <name type="common">Tree cotton</name>
    <name type="synonym">Gossypium nanking</name>
    <dbReference type="NCBI Taxonomy" id="29729"/>
    <lineage>
        <taxon>Eukaryota</taxon>
        <taxon>Viridiplantae</taxon>
        <taxon>Streptophyta</taxon>
        <taxon>Embryophyta</taxon>
        <taxon>Tracheophyta</taxon>
        <taxon>Spermatophyta</taxon>
        <taxon>Magnoliopsida</taxon>
        <taxon>eudicotyledons</taxon>
        <taxon>Gunneridae</taxon>
        <taxon>Pentapetalae</taxon>
        <taxon>rosids</taxon>
        <taxon>malvids</taxon>
        <taxon>Malvales</taxon>
        <taxon>Malvaceae</taxon>
        <taxon>Malvoideae</taxon>
        <taxon>Gossypium</taxon>
    </lineage>
</organism>
<dbReference type="CDD" id="cd06222">
    <property type="entry name" value="RNase_H_like"/>
    <property type="match status" value="1"/>
</dbReference>
<dbReference type="PANTHER" id="PTHR47074:SF61">
    <property type="entry name" value="RNASE H TYPE-1 DOMAIN-CONTAINING PROTEIN"/>
    <property type="match status" value="1"/>
</dbReference>
<dbReference type="Proteomes" id="UP001358586">
    <property type="component" value="Chromosome 11"/>
</dbReference>
<dbReference type="Gene3D" id="3.30.420.10">
    <property type="entry name" value="Ribonuclease H-like superfamily/Ribonuclease H"/>
    <property type="match status" value="1"/>
</dbReference>
<dbReference type="EMBL" id="JARKNE010000011">
    <property type="protein sequence ID" value="KAK5784807.1"/>
    <property type="molecule type" value="Genomic_DNA"/>
</dbReference>
<evidence type="ECO:0000259" key="1">
    <source>
        <dbReference type="Pfam" id="PF13456"/>
    </source>
</evidence>
<evidence type="ECO:0000313" key="2">
    <source>
        <dbReference type="EMBL" id="KAK5784807.1"/>
    </source>
</evidence>
<protein>
    <recommendedName>
        <fullName evidence="1">RNase H type-1 domain-containing protein</fullName>
    </recommendedName>
</protein>